<evidence type="ECO:0000313" key="4">
    <source>
        <dbReference type="Proteomes" id="UP000095023"/>
    </source>
</evidence>
<evidence type="ECO:0000259" key="2">
    <source>
        <dbReference type="Pfam" id="PF10444"/>
    </source>
</evidence>
<gene>
    <name evidence="3" type="ORF">CANCADRAFT_3780</name>
</gene>
<proteinExistence type="predicted"/>
<protein>
    <recommendedName>
        <fullName evidence="2">Borealin N-terminal domain-containing protein</fullName>
    </recommendedName>
</protein>
<dbReference type="Pfam" id="PF10444">
    <property type="entry name" value="Nbl1_Borealin_N"/>
    <property type="match status" value="1"/>
</dbReference>
<feature type="domain" description="Borealin N-terminal" evidence="2">
    <location>
        <begin position="7"/>
        <end position="57"/>
    </location>
</feature>
<evidence type="ECO:0000313" key="3">
    <source>
        <dbReference type="EMBL" id="ODV89145.1"/>
    </source>
</evidence>
<evidence type="ECO:0000256" key="1">
    <source>
        <dbReference type="SAM" id="MobiDB-lite"/>
    </source>
</evidence>
<dbReference type="AlphaFoldDB" id="A0A1E4TBK8"/>
<dbReference type="Proteomes" id="UP000095023">
    <property type="component" value="Unassembled WGS sequence"/>
</dbReference>
<reference evidence="4" key="1">
    <citation type="submission" date="2016-02" db="EMBL/GenBank/DDBJ databases">
        <title>Comparative genomics of biotechnologically important yeasts.</title>
        <authorList>
            <consortium name="DOE Joint Genome Institute"/>
            <person name="Riley R."/>
            <person name="Haridas S."/>
            <person name="Wolfe K.H."/>
            <person name="Lopes M.R."/>
            <person name="Hittinger C.T."/>
            <person name="Goker M."/>
            <person name="Salamov A."/>
            <person name="Wisecaver J."/>
            <person name="Long T.M."/>
            <person name="Aerts A.L."/>
            <person name="Barry K."/>
            <person name="Choi C."/>
            <person name="Clum A."/>
            <person name="Coughlan A.Y."/>
            <person name="Deshpande S."/>
            <person name="Douglass A.P."/>
            <person name="Hanson S.J."/>
            <person name="Klenk H.-P."/>
            <person name="Labutti K."/>
            <person name="Lapidus A."/>
            <person name="Lindquist E."/>
            <person name="Lipzen A."/>
            <person name="Meier-Kolthoff J.P."/>
            <person name="Ohm R.A."/>
            <person name="Otillar R.P."/>
            <person name="Pangilinan J."/>
            <person name="Peng Y."/>
            <person name="Rokas A."/>
            <person name="Rosa C.A."/>
            <person name="Scheuner C."/>
            <person name="Sibirny A.A."/>
            <person name="Slot J.C."/>
            <person name="Stielow J.B."/>
            <person name="Sun H."/>
            <person name="Kurtzman C.P."/>
            <person name="Blackwell M."/>
            <person name="Jeffries T.W."/>
            <person name="Grigoriev I.V."/>
        </authorList>
    </citation>
    <scope>NUCLEOTIDE SEQUENCE [LARGE SCALE GENOMIC DNA]</scope>
    <source>
        <strain evidence="4">NRRL Y-17796</strain>
    </source>
</reference>
<dbReference type="InterPro" id="IPR018851">
    <property type="entry name" value="Borealin_N"/>
</dbReference>
<dbReference type="OrthoDB" id="2392550at2759"/>
<organism evidence="3 4">
    <name type="scientific">Tortispora caseinolytica NRRL Y-17796</name>
    <dbReference type="NCBI Taxonomy" id="767744"/>
    <lineage>
        <taxon>Eukaryota</taxon>
        <taxon>Fungi</taxon>
        <taxon>Dikarya</taxon>
        <taxon>Ascomycota</taxon>
        <taxon>Saccharomycotina</taxon>
        <taxon>Trigonopsidomycetes</taxon>
        <taxon>Trigonopsidales</taxon>
        <taxon>Trigonopsidaceae</taxon>
        <taxon>Tortispora</taxon>
    </lineage>
</organism>
<accession>A0A1E4TBK8</accession>
<dbReference type="EMBL" id="KV453843">
    <property type="protein sequence ID" value="ODV89145.1"/>
    <property type="molecule type" value="Genomic_DNA"/>
</dbReference>
<feature type="region of interest" description="Disordered" evidence="1">
    <location>
        <begin position="55"/>
        <end position="105"/>
    </location>
</feature>
<sequence length="105" mass="12234">MSNFDGVIENLELELEDRVQRLEAQYKLAAESLDIQLELRKVRVPSGVRKLTLRQLREGKYPQKQLKPKRPLKTILPPHLSSSKPLRFEHSLESPQKARSPTRPR</sequence>
<keyword evidence="4" id="KW-1185">Reference proteome</keyword>
<name>A0A1E4TBK8_9ASCO</name>